<comment type="caution">
    <text evidence="1">The sequence shown here is derived from an EMBL/GenBank/DDBJ whole genome shotgun (WGS) entry which is preliminary data.</text>
</comment>
<proteinExistence type="predicted"/>
<dbReference type="Proteomes" id="UP000034875">
    <property type="component" value="Unassembled WGS sequence"/>
</dbReference>
<organism evidence="1 2">
    <name type="scientific">candidate division CPR1 bacterium GW2011_GWA2_42_17</name>
    <dbReference type="NCBI Taxonomy" id="1618341"/>
    <lineage>
        <taxon>Bacteria</taxon>
        <taxon>candidate division CPR1</taxon>
    </lineage>
</organism>
<dbReference type="AlphaFoldDB" id="A0A0G1BZJ3"/>
<protein>
    <submittedName>
        <fullName evidence="1">Uncharacterized protein</fullName>
    </submittedName>
</protein>
<sequence>MKESSVLKKEGIHSSLGPFYVLPDYKIRYPESVARALGELFLEYNRAFLHLIEANREWRTDYQRAMQSKGPVNFAVQIDMMGLSDEFLQAAAKMREEEVREVLRRKIFEIENSIAMYQLLENLFSDGSGDSVFKIGWRKALGELRKTHNMPIALLAVTQQKYEAMMASEFGKSTGDQITDAEVEQLSGFDRLFGPEEFCEYLAKNKGECGYLLFVRSSDPVCKLKKPETLVEHPLLDDSELRRIIKANSLTFNIDNPSWPYGDYRRINDTKGYMSPMGIAFQLADERDLYSRAFAEHLLKNGNPFSDFPVGSRLAPEFAKYFESSGVRSEDAASGLQALRFKPMKNSYGCYGHIIGKLTDRRTRQELRQNLRARGQYVIQPELLPPTVIIDGRDHAYIDRNFLTLAGETPQFIGGFRSFMPVDSSEGKNGRNHGSKYTIWGEIGP</sequence>
<accession>A0A0G1BZJ3</accession>
<dbReference type="EMBL" id="LCCZ01000035">
    <property type="protein sequence ID" value="KKS42863.1"/>
    <property type="molecule type" value="Genomic_DNA"/>
</dbReference>
<evidence type="ECO:0000313" key="1">
    <source>
        <dbReference type="EMBL" id="KKS42863.1"/>
    </source>
</evidence>
<reference evidence="1 2" key="1">
    <citation type="journal article" date="2015" name="Nature">
        <title>rRNA introns, odd ribosomes, and small enigmatic genomes across a large radiation of phyla.</title>
        <authorList>
            <person name="Brown C.T."/>
            <person name="Hug L.A."/>
            <person name="Thomas B.C."/>
            <person name="Sharon I."/>
            <person name="Castelle C.J."/>
            <person name="Singh A."/>
            <person name="Wilkins M.J."/>
            <person name="Williams K.H."/>
            <person name="Banfield J.F."/>
        </authorList>
    </citation>
    <scope>NUCLEOTIDE SEQUENCE [LARGE SCALE GENOMIC DNA]</scope>
</reference>
<name>A0A0G1BZJ3_9BACT</name>
<evidence type="ECO:0000313" key="2">
    <source>
        <dbReference type="Proteomes" id="UP000034875"/>
    </source>
</evidence>
<gene>
    <name evidence="1" type="ORF">UV05_C0035G0003</name>
</gene>